<dbReference type="PANTHER" id="PTHR43205:SF7">
    <property type="entry name" value="PROSTAGLANDIN REDUCTASE 1"/>
    <property type="match status" value="1"/>
</dbReference>
<feature type="domain" description="Alcohol dehydrogenase-like C-terminal" evidence="2">
    <location>
        <begin position="174"/>
        <end position="307"/>
    </location>
</feature>
<dbReference type="AlphaFoldDB" id="A0AAV1DNX3"/>
<dbReference type="InterPro" id="IPR045010">
    <property type="entry name" value="MDR_fam"/>
</dbReference>
<dbReference type="Pfam" id="PF16884">
    <property type="entry name" value="ADH_N_2"/>
    <property type="match status" value="1"/>
</dbReference>
<dbReference type="Proteomes" id="UP001161247">
    <property type="component" value="Chromosome 6"/>
</dbReference>
<keyword evidence="1" id="KW-0560">Oxidoreductase</keyword>
<gene>
    <name evidence="4" type="ORF">OLC1_LOCUS16660</name>
</gene>
<evidence type="ECO:0000259" key="2">
    <source>
        <dbReference type="Pfam" id="PF00107"/>
    </source>
</evidence>
<dbReference type="GO" id="GO:0032440">
    <property type="term" value="F:2-alkenal reductase [NAD(P)H] activity"/>
    <property type="evidence" value="ECO:0007669"/>
    <property type="project" value="TreeGrafter"/>
</dbReference>
<name>A0AAV1DNX3_OLDCO</name>
<evidence type="ECO:0000313" key="4">
    <source>
        <dbReference type="EMBL" id="CAI9108599.1"/>
    </source>
</evidence>
<sequence>MSRNVEIVKNKHVLLKNYIDGSPKVSDFIISTETTIKLEVPEGSNGVLLKNLYLSCDAYLCFLMRGPQSSSLSGSFRGFTPGAPIGGSGVSEVVDSKNPNFKKGDFVWGETLWEEYTFVSQPRSHFKIDVHKDIPLSYYTGILGKSGLSAYGGFYEICNPKEGEKVFVSAASGAVGQLVGQFAKLAGCYVVGSAGSDKKVDLLKNELGFDDAFNYKEEQDLDATLKRYFPNGIDIDFENVGGKTLDAVLPNMKMHGRISVCGMISQYNIQKQDPLHNIKWVLFKRLKMEGWSVIDYFPIYPKFLEFILPYVLERKIKYVEDIVEGLENGPAAFSGIYTGLNFGKQVVKVFHD</sequence>
<reference evidence="4" key="1">
    <citation type="submission" date="2023-03" db="EMBL/GenBank/DDBJ databases">
        <authorList>
            <person name="Julca I."/>
        </authorList>
    </citation>
    <scope>NUCLEOTIDE SEQUENCE</scope>
</reference>
<protein>
    <submittedName>
        <fullName evidence="4">OLC1v1008243C1</fullName>
    </submittedName>
</protein>
<proteinExistence type="predicted"/>
<dbReference type="Gene3D" id="3.90.180.10">
    <property type="entry name" value="Medium-chain alcohol dehydrogenases, catalytic domain"/>
    <property type="match status" value="1"/>
</dbReference>
<dbReference type="InterPro" id="IPR013149">
    <property type="entry name" value="ADH-like_C"/>
</dbReference>
<dbReference type="EMBL" id="OX459123">
    <property type="protein sequence ID" value="CAI9108599.1"/>
    <property type="molecule type" value="Genomic_DNA"/>
</dbReference>
<evidence type="ECO:0000259" key="3">
    <source>
        <dbReference type="Pfam" id="PF16884"/>
    </source>
</evidence>
<dbReference type="SUPFAM" id="SSF50129">
    <property type="entry name" value="GroES-like"/>
    <property type="match status" value="1"/>
</dbReference>
<dbReference type="FunFam" id="3.40.50.720:FF:000121">
    <property type="entry name" value="Prostaglandin reductase 2"/>
    <property type="match status" value="1"/>
</dbReference>
<feature type="domain" description="Oxidoreductase N-terminal" evidence="3">
    <location>
        <begin position="11"/>
        <end position="121"/>
    </location>
</feature>
<dbReference type="Gene3D" id="3.40.50.720">
    <property type="entry name" value="NAD(P)-binding Rossmann-like Domain"/>
    <property type="match status" value="1"/>
</dbReference>
<dbReference type="SUPFAM" id="SSF51735">
    <property type="entry name" value="NAD(P)-binding Rossmann-fold domains"/>
    <property type="match status" value="1"/>
</dbReference>
<evidence type="ECO:0000256" key="1">
    <source>
        <dbReference type="ARBA" id="ARBA00023002"/>
    </source>
</evidence>
<accession>A0AAV1DNX3</accession>
<dbReference type="InterPro" id="IPR011032">
    <property type="entry name" value="GroES-like_sf"/>
</dbReference>
<keyword evidence="5" id="KW-1185">Reference proteome</keyword>
<dbReference type="InterPro" id="IPR041694">
    <property type="entry name" value="ADH_N_2"/>
</dbReference>
<dbReference type="Pfam" id="PF00107">
    <property type="entry name" value="ADH_zinc_N"/>
    <property type="match status" value="1"/>
</dbReference>
<dbReference type="InterPro" id="IPR036291">
    <property type="entry name" value="NAD(P)-bd_dom_sf"/>
</dbReference>
<dbReference type="PANTHER" id="PTHR43205">
    <property type="entry name" value="PROSTAGLANDIN REDUCTASE"/>
    <property type="match status" value="1"/>
</dbReference>
<organism evidence="4 5">
    <name type="scientific">Oldenlandia corymbosa var. corymbosa</name>
    <dbReference type="NCBI Taxonomy" id="529605"/>
    <lineage>
        <taxon>Eukaryota</taxon>
        <taxon>Viridiplantae</taxon>
        <taxon>Streptophyta</taxon>
        <taxon>Embryophyta</taxon>
        <taxon>Tracheophyta</taxon>
        <taxon>Spermatophyta</taxon>
        <taxon>Magnoliopsida</taxon>
        <taxon>eudicotyledons</taxon>
        <taxon>Gunneridae</taxon>
        <taxon>Pentapetalae</taxon>
        <taxon>asterids</taxon>
        <taxon>lamiids</taxon>
        <taxon>Gentianales</taxon>
        <taxon>Rubiaceae</taxon>
        <taxon>Rubioideae</taxon>
        <taxon>Spermacoceae</taxon>
        <taxon>Hedyotis-Oldenlandia complex</taxon>
        <taxon>Oldenlandia</taxon>
    </lineage>
</organism>
<evidence type="ECO:0000313" key="5">
    <source>
        <dbReference type="Proteomes" id="UP001161247"/>
    </source>
</evidence>